<sequence length="161" mass="17223">MIGFGALLADLNRAGLRYVVVGGIAVIRHGVVRATKNLDIVVAVDDDTATALAALMADWRATRPDGAPEDRPLPSSGWPLHLRTAHGLIDVLAEQAPPLDLRGLLARAETRRVDGAPAPICSLPDLVELKRRSARSTDLEDLNRLETAHGELPTPPEDPPT</sequence>
<reference evidence="2" key="1">
    <citation type="submission" date="2020-02" db="EMBL/GenBank/DDBJ databases">
        <authorList>
            <person name="Meier V. D."/>
        </authorList>
    </citation>
    <scope>NUCLEOTIDE SEQUENCE</scope>
    <source>
        <strain evidence="2">AVDCRST_MAG65</strain>
    </source>
</reference>
<accession>A0A6J4RQG8</accession>
<dbReference type="SUPFAM" id="SSF81301">
    <property type="entry name" value="Nucleotidyltransferase"/>
    <property type="match status" value="1"/>
</dbReference>
<gene>
    <name evidence="2" type="ORF">AVDCRST_MAG65-1342</name>
</gene>
<dbReference type="InterPro" id="IPR043519">
    <property type="entry name" value="NT_sf"/>
</dbReference>
<name>A0A6J4RQG8_9ACTN</name>
<evidence type="ECO:0000313" key="2">
    <source>
        <dbReference type="EMBL" id="CAA9479122.1"/>
    </source>
</evidence>
<dbReference type="AlphaFoldDB" id="A0A6J4RQG8"/>
<evidence type="ECO:0000256" key="1">
    <source>
        <dbReference type="SAM" id="MobiDB-lite"/>
    </source>
</evidence>
<feature type="region of interest" description="Disordered" evidence="1">
    <location>
        <begin position="133"/>
        <end position="161"/>
    </location>
</feature>
<proteinExistence type="predicted"/>
<dbReference type="EMBL" id="CADCVL010000218">
    <property type="protein sequence ID" value="CAA9479122.1"/>
    <property type="molecule type" value="Genomic_DNA"/>
</dbReference>
<protein>
    <submittedName>
        <fullName evidence="2">Uncharacterized protein</fullName>
    </submittedName>
</protein>
<organism evidence="2">
    <name type="scientific">uncultured Solirubrobacteraceae bacterium</name>
    <dbReference type="NCBI Taxonomy" id="1162706"/>
    <lineage>
        <taxon>Bacteria</taxon>
        <taxon>Bacillati</taxon>
        <taxon>Actinomycetota</taxon>
        <taxon>Thermoleophilia</taxon>
        <taxon>Solirubrobacterales</taxon>
        <taxon>Solirubrobacteraceae</taxon>
        <taxon>environmental samples</taxon>
    </lineage>
</organism>
<feature type="compositionally biased region" description="Basic and acidic residues" evidence="1">
    <location>
        <begin position="133"/>
        <end position="149"/>
    </location>
</feature>
<dbReference type="Gene3D" id="3.30.460.40">
    <property type="match status" value="1"/>
</dbReference>